<dbReference type="InterPro" id="IPR003439">
    <property type="entry name" value="ABC_transporter-like_ATP-bd"/>
</dbReference>
<dbReference type="InterPro" id="IPR003593">
    <property type="entry name" value="AAA+_ATPase"/>
</dbReference>
<keyword evidence="4 10" id="KW-0812">Transmembrane</keyword>
<evidence type="ECO:0000256" key="7">
    <source>
        <dbReference type="ARBA" id="ARBA00022989"/>
    </source>
</evidence>
<feature type="transmembrane region" description="Helical" evidence="10">
    <location>
        <begin position="1102"/>
        <end position="1120"/>
    </location>
</feature>
<dbReference type="GO" id="GO:0016887">
    <property type="term" value="F:ATP hydrolysis activity"/>
    <property type="evidence" value="ECO:0007669"/>
    <property type="project" value="InterPro"/>
</dbReference>
<feature type="transmembrane region" description="Helical" evidence="10">
    <location>
        <begin position="1071"/>
        <end position="1090"/>
    </location>
</feature>
<feature type="transmembrane region" description="Helical" evidence="10">
    <location>
        <begin position="1187"/>
        <end position="1210"/>
    </location>
</feature>
<comment type="similarity">
    <text evidence="2">Belongs to the ABC transporter superfamily. ABCG family. PDR (TC 3.A.1.205) subfamily.</text>
</comment>
<sequence>MEPAVKQHGLASRPSGNVEKVCAEPERPRLESYLLNVLHHGPSQGLPPLSSNTSVLFKNLRVRGAGAGAMYLQDVGETALGPAKLVRKLLSHAREPQRAILHGIDGVVKAGEMLLVLGHPGSGCTTMLKSLAGFTEGYVGWEGVMTDALVTTLGLRQTLETKVGNEYVHGISGGERKRVSLAEMLATQASVGYWDNPTRGLDASTSLEFIKVLRTSTKIARSTAIVALYQAGENLTVEFDRVTVLYLGRQIFFGALPDAEKHFTSLGFYREPRQTTADFLTGITDPAGIRVKEGWEARVPHGPDDFVRAWKESRYYAALQDEIQYEEEFEEGKAHLEEYRRLQVARQAKHQRPGSPYMINLLMQMRVTLKRAYHRMLGDKVFMGATAFSAVFMSLIIGSAFVNTTASTSGFFSKGGVLFFSILFNALQNLVEIGTQYAQRPIVQRQKSFAMYHPFTDALSSMFVDWPFKLLKIAIFDIIVYFMAGLRRDAGAFFIFLLFTYITSLAVSGLFRTIGMATKTVEIAMGIAGVCVLAMAIYAGYIIPVPSMHPWFRWINYVNPVSYSFEALMANEFHKANAPCSNLIPSGPGYQNAVITQQVCPVTGAKPGQRFVTGDDYLAASFEYYHSHLWRNFGIVIAFVGFFVVTYALATEFIQPAPGKGEFLIFRKGHAPVDVRRALEAGEAVGDLERGGGDVLGKTTELSAVRGLVKSKDIFAWEDISYDISLSDGSSRRLLSNVTGYVKPGTLTALMGESGAGKTTLLNVLAERINMGVVYGDALVNGVPPGRSFQRRTGYVQQQDLHLAESTVREALRFSAKMRQPRETPLQEKYEYVERVIEMLEMEDYAEAVIGSPGNGLNVEQRKRTTIGVELVAKPALLLFLDEPTSGLDSREFSPDTPVSSKSNLWIESAWSVIKFLRKLANAGQAILCTIHQPSSMLFEQFDRLLLLQMGGKTVYFGDVGENSRDVIAYFERNGAFKCPANANPAEYILDVIGAGATARTAHEWHDVWMRSPEQESLVSEVRALNVGSPKPVGTGGEVLPEGDFAATWFTQYRAVQARVFQHYWRSPRYIMSKVFLNVMAGLFLGFTFYKEPNSVQGLQNKLFAIFMAVILAIPLMNQLQPRWAALSALYLVREKPSKAYHWSTFVLSNIIVEIPYNIFCGTLFFFPWFFAVGTWRDYSDRASRGAYTWLMVMLFQMWWSTFGQSIAALAPNEQTAATLTTLFAAFVVMFNGVLQPLKALVGFWHWMYYLSPFTWLISGLLSTALHGVEISCAPAEINTFPPPENRSCGDYAGAFVKMMNGKILNPKATSSCEYCRFSTGDQYLSTIDMRWQDRWRNFGFLVAYILFNVLLVFVFYFFSKVRGFHASYIPRNRSP</sequence>
<dbReference type="Pfam" id="PF00005">
    <property type="entry name" value="ABC_tran"/>
    <property type="match status" value="2"/>
</dbReference>
<organism evidence="12 13">
    <name type="scientific">Glutinoglossum americanum</name>
    <dbReference type="NCBI Taxonomy" id="1670608"/>
    <lineage>
        <taxon>Eukaryota</taxon>
        <taxon>Fungi</taxon>
        <taxon>Dikarya</taxon>
        <taxon>Ascomycota</taxon>
        <taxon>Pezizomycotina</taxon>
        <taxon>Geoglossomycetes</taxon>
        <taxon>Geoglossales</taxon>
        <taxon>Geoglossaceae</taxon>
        <taxon>Glutinoglossum</taxon>
    </lineage>
</organism>
<dbReference type="InterPro" id="IPR043926">
    <property type="entry name" value="ABCG_dom"/>
</dbReference>
<keyword evidence="5" id="KW-0547">Nucleotide-binding</keyword>
<keyword evidence="7 10" id="KW-1133">Transmembrane helix</keyword>
<feature type="transmembrane region" description="Helical" evidence="10">
    <location>
        <begin position="470"/>
        <end position="486"/>
    </location>
</feature>
<evidence type="ECO:0000256" key="4">
    <source>
        <dbReference type="ARBA" id="ARBA00022692"/>
    </source>
</evidence>
<dbReference type="Pfam" id="PF06422">
    <property type="entry name" value="PDR_CDR"/>
    <property type="match status" value="1"/>
</dbReference>
<keyword evidence="8 10" id="KW-0472">Membrane</keyword>
<feature type="transmembrane region" description="Helical" evidence="10">
    <location>
        <begin position="408"/>
        <end position="427"/>
    </location>
</feature>
<feature type="transmembrane region" description="Helical" evidence="10">
    <location>
        <begin position="1217"/>
        <end position="1235"/>
    </location>
</feature>
<evidence type="ECO:0000256" key="8">
    <source>
        <dbReference type="ARBA" id="ARBA00023136"/>
    </source>
</evidence>
<dbReference type="CDD" id="cd03232">
    <property type="entry name" value="ABCG_PDR_domain2"/>
    <property type="match status" value="1"/>
</dbReference>
<dbReference type="GO" id="GO:0016020">
    <property type="term" value="C:membrane"/>
    <property type="evidence" value="ECO:0007669"/>
    <property type="project" value="UniProtKB-SubCell"/>
</dbReference>
<dbReference type="SUPFAM" id="SSF52540">
    <property type="entry name" value="P-loop containing nucleoside triphosphate hydrolases"/>
    <property type="match status" value="2"/>
</dbReference>
<dbReference type="SMART" id="SM00382">
    <property type="entry name" value="AAA"/>
    <property type="match status" value="2"/>
</dbReference>
<dbReference type="PROSITE" id="PS50893">
    <property type="entry name" value="ABC_TRANSPORTER_2"/>
    <property type="match status" value="2"/>
</dbReference>
<feature type="transmembrane region" description="Helical" evidence="10">
    <location>
        <begin position="381"/>
        <end position="402"/>
    </location>
</feature>
<dbReference type="OrthoDB" id="245989at2759"/>
<dbReference type="EMBL" id="JAGHQL010000067">
    <property type="protein sequence ID" value="KAH0541819.1"/>
    <property type="molecule type" value="Genomic_DNA"/>
</dbReference>
<accession>A0A9P8ICR3</accession>
<feature type="domain" description="ABC transporter" evidence="11">
    <location>
        <begin position="70"/>
        <end position="272"/>
    </location>
</feature>
<dbReference type="GO" id="GO:0140359">
    <property type="term" value="F:ABC-type transporter activity"/>
    <property type="evidence" value="ECO:0007669"/>
    <property type="project" value="InterPro"/>
</dbReference>
<feature type="domain" description="ABC transporter" evidence="11">
    <location>
        <begin position="709"/>
        <end position="976"/>
    </location>
</feature>
<name>A0A9P8ICR3_9PEZI</name>
<reference evidence="12" key="1">
    <citation type="submission" date="2021-03" db="EMBL/GenBank/DDBJ databases">
        <title>Comparative genomics and phylogenomic investigation of the class Geoglossomycetes provide insights into ecological specialization and systematics.</title>
        <authorList>
            <person name="Melie T."/>
            <person name="Pirro S."/>
            <person name="Miller A.N."/>
            <person name="Quandt A."/>
        </authorList>
    </citation>
    <scope>NUCLEOTIDE SEQUENCE</scope>
    <source>
        <strain evidence="12">GBOQ0MN5Z8</strain>
    </source>
</reference>
<evidence type="ECO:0000313" key="12">
    <source>
        <dbReference type="EMBL" id="KAH0541819.1"/>
    </source>
</evidence>
<dbReference type="Proteomes" id="UP000698800">
    <property type="component" value="Unassembled WGS sequence"/>
</dbReference>
<evidence type="ECO:0000256" key="9">
    <source>
        <dbReference type="SAM" id="MobiDB-lite"/>
    </source>
</evidence>
<keyword evidence="6" id="KW-0067">ATP-binding</keyword>
<dbReference type="InterPro" id="IPR013525">
    <property type="entry name" value="ABC2_TM"/>
</dbReference>
<dbReference type="InterPro" id="IPR034003">
    <property type="entry name" value="ABCG_PDR_2"/>
</dbReference>
<feature type="transmembrane region" description="Helical" evidence="10">
    <location>
        <begin position="523"/>
        <end position="543"/>
    </location>
</feature>
<feature type="transmembrane region" description="Helical" evidence="10">
    <location>
        <begin position="1141"/>
        <end position="1167"/>
    </location>
</feature>
<feature type="transmembrane region" description="Helical" evidence="10">
    <location>
        <begin position="492"/>
        <end position="511"/>
    </location>
</feature>
<comment type="caution">
    <text evidence="12">The sequence shown here is derived from an EMBL/GenBank/DDBJ whole genome shotgun (WGS) entry which is preliminary data.</text>
</comment>
<dbReference type="InterPro" id="IPR017871">
    <property type="entry name" value="ABC_transporter-like_CS"/>
</dbReference>
<gene>
    <name evidence="12" type="ORF">FGG08_003702</name>
</gene>
<comment type="subcellular location">
    <subcellularLocation>
        <location evidence="1">Membrane</location>
        <topology evidence="1">Multi-pass membrane protein</topology>
    </subcellularLocation>
</comment>
<dbReference type="GO" id="GO:0005524">
    <property type="term" value="F:ATP binding"/>
    <property type="evidence" value="ECO:0007669"/>
    <property type="project" value="UniProtKB-KW"/>
</dbReference>
<feature type="transmembrane region" description="Helical" evidence="10">
    <location>
        <begin position="1339"/>
        <end position="1359"/>
    </location>
</feature>
<dbReference type="Pfam" id="PF01061">
    <property type="entry name" value="ABC2_membrane"/>
    <property type="match status" value="2"/>
</dbReference>
<dbReference type="Pfam" id="PF19055">
    <property type="entry name" value="ABC2_membrane_7"/>
    <property type="match status" value="1"/>
</dbReference>
<evidence type="ECO:0000256" key="3">
    <source>
        <dbReference type="ARBA" id="ARBA00022448"/>
    </source>
</evidence>
<evidence type="ECO:0000313" key="13">
    <source>
        <dbReference type="Proteomes" id="UP000698800"/>
    </source>
</evidence>
<dbReference type="PANTHER" id="PTHR19241">
    <property type="entry name" value="ATP-BINDING CASSETTE TRANSPORTER"/>
    <property type="match status" value="1"/>
</dbReference>
<dbReference type="InterPro" id="IPR027417">
    <property type="entry name" value="P-loop_NTPase"/>
</dbReference>
<dbReference type="Gene3D" id="3.40.50.300">
    <property type="entry name" value="P-loop containing nucleotide triphosphate hydrolases"/>
    <property type="match status" value="3"/>
</dbReference>
<keyword evidence="13" id="KW-1185">Reference proteome</keyword>
<evidence type="ECO:0000259" key="11">
    <source>
        <dbReference type="PROSITE" id="PS50893"/>
    </source>
</evidence>
<proteinExistence type="inferred from homology"/>
<protein>
    <recommendedName>
        <fullName evidence="11">ABC transporter domain-containing protein</fullName>
    </recommendedName>
</protein>
<evidence type="ECO:0000256" key="10">
    <source>
        <dbReference type="SAM" id="Phobius"/>
    </source>
</evidence>
<dbReference type="InterPro" id="IPR010929">
    <property type="entry name" value="PDR_CDR_ABC"/>
</dbReference>
<dbReference type="FunFam" id="3.40.50.300:FF:000054">
    <property type="entry name" value="ABC multidrug transporter atrF"/>
    <property type="match status" value="1"/>
</dbReference>
<evidence type="ECO:0000256" key="1">
    <source>
        <dbReference type="ARBA" id="ARBA00004141"/>
    </source>
</evidence>
<keyword evidence="3" id="KW-0813">Transport</keyword>
<evidence type="ECO:0000256" key="5">
    <source>
        <dbReference type="ARBA" id="ARBA00022741"/>
    </source>
</evidence>
<evidence type="ECO:0000256" key="6">
    <source>
        <dbReference type="ARBA" id="ARBA00022840"/>
    </source>
</evidence>
<feature type="region of interest" description="Disordered" evidence="9">
    <location>
        <begin position="1"/>
        <end position="20"/>
    </location>
</feature>
<dbReference type="PROSITE" id="PS00211">
    <property type="entry name" value="ABC_TRANSPORTER_1"/>
    <property type="match status" value="1"/>
</dbReference>
<evidence type="ECO:0000256" key="2">
    <source>
        <dbReference type="ARBA" id="ARBA00006012"/>
    </source>
</evidence>
<feature type="transmembrane region" description="Helical" evidence="10">
    <location>
        <begin position="629"/>
        <end position="650"/>
    </location>
</feature>